<dbReference type="GO" id="GO:0055085">
    <property type="term" value="P:transmembrane transport"/>
    <property type="evidence" value="ECO:0007669"/>
    <property type="project" value="InterPro"/>
</dbReference>
<keyword evidence="2 6" id="KW-0812">Transmembrane</keyword>
<feature type="transmembrane region" description="Helical" evidence="6">
    <location>
        <begin position="253"/>
        <end position="275"/>
    </location>
</feature>
<comment type="subcellular location">
    <subcellularLocation>
        <location evidence="1">Membrane</location>
        <topology evidence="1">Multi-pass membrane protein</topology>
    </subcellularLocation>
</comment>
<keyword evidence="4 6" id="KW-0472">Membrane</keyword>
<dbReference type="CDD" id="cd07042">
    <property type="entry name" value="STAS_SulP_like_sulfate_transporter"/>
    <property type="match status" value="1"/>
</dbReference>
<name>A0A2T3FQ24_9CLOT</name>
<evidence type="ECO:0000256" key="6">
    <source>
        <dbReference type="SAM" id="Phobius"/>
    </source>
</evidence>
<dbReference type="EMBL" id="PYLO01000002">
    <property type="protein sequence ID" value="PST37387.1"/>
    <property type="molecule type" value="Genomic_DNA"/>
</dbReference>
<feature type="transmembrane region" description="Helical" evidence="6">
    <location>
        <begin position="379"/>
        <end position="410"/>
    </location>
</feature>
<keyword evidence="9" id="KW-1185">Reference proteome</keyword>
<comment type="caution">
    <text evidence="8">The sequence shown here is derived from an EMBL/GenBank/DDBJ whole genome shotgun (WGS) entry which is preliminary data.</text>
</comment>
<evidence type="ECO:0000256" key="5">
    <source>
        <dbReference type="SAM" id="Coils"/>
    </source>
</evidence>
<feature type="transmembrane region" description="Helical" evidence="6">
    <location>
        <begin position="203"/>
        <end position="220"/>
    </location>
</feature>
<dbReference type="InterPro" id="IPR011547">
    <property type="entry name" value="SLC26A/SulP_dom"/>
</dbReference>
<feature type="transmembrane region" description="Helical" evidence="6">
    <location>
        <begin position="122"/>
        <end position="143"/>
    </location>
</feature>
<evidence type="ECO:0000256" key="3">
    <source>
        <dbReference type="ARBA" id="ARBA00022989"/>
    </source>
</evidence>
<dbReference type="AlphaFoldDB" id="A0A2T3FQ24"/>
<evidence type="ECO:0000256" key="2">
    <source>
        <dbReference type="ARBA" id="ARBA00022692"/>
    </source>
</evidence>
<dbReference type="Proteomes" id="UP000241048">
    <property type="component" value="Unassembled WGS sequence"/>
</dbReference>
<protein>
    <submittedName>
        <fullName evidence="8">Sodium-independent anion transporter</fullName>
    </submittedName>
</protein>
<dbReference type="InterPro" id="IPR001902">
    <property type="entry name" value="SLC26A/SulP_fam"/>
</dbReference>
<feature type="coiled-coil region" evidence="5">
    <location>
        <begin position="424"/>
        <end position="470"/>
    </location>
</feature>
<organism evidence="8 9">
    <name type="scientific">Clostridium fessum</name>
    <dbReference type="NCBI Taxonomy" id="2126740"/>
    <lineage>
        <taxon>Bacteria</taxon>
        <taxon>Bacillati</taxon>
        <taxon>Bacillota</taxon>
        <taxon>Clostridia</taxon>
        <taxon>Eubacteriales</taxon>
        <taxon>Clostridiaceae</taxon>
        <taxon>Clostridium</taxon>
    </lineage>
</organism>
<dbReference type="InterPro" id="IPR036513">
    <property type="entry name" value="STAS_dom_sf"/>
</dbReference>
<evidence type="ECO:0000259" key="7">
    <source>
        <dbReference type="PROSITE" id="PS50801"/>
    </source>
</evidence>
<dbReference type="Pfam" id="PF00916">
    <property type="entry name" value="Sulfate_transp"/>
    <property type="match status" value="1"/>
</dbReference>
<dbReference type="SUPFAM" id="SSF52091">
    <property type="entry name" value="SpoIIaa-like"/>
    <property type="match status" value="1"/>
</dbReference>
<dbReference type="InterPro" id="IPR002645">
    <property type="entry name" value="STAS_dom"/>
</dbReference>
<sequence>MEKIRPMLFTTLKKYSGAQLMSDVIAGIIVAIIALPLSIALALASGVGPEQGIYTAIAAGFVISFLGGSQVQIAGPTAAFATIVAGIVAKSGVEGLAVATIMAGIILVIMGFCHFGSLIKFIPFTITTGFTSGIAVTIVIGQLKDFFGVTYPAGMETIETMQKLKAFAAGFGSVNLHAIIVGVVCLAILIVMPMITEKIPGSLVAVIAGILMVKFLPLHVNTIGDLYTVSNKLPAFRLPVFSYDVIQGSLSDAFTIAVLAAIESLLSCVVADGMIGGKHRSNTELVAQGAGNIISALFGGIPATGAIARTAANVKNGGRTPVAGMVHAVVLLLILVVLMPCASWIPMPTIAAILFMVAYNMCQWRTFVRLTKTAPKSDIAVLVMTFFLTVIFDLVVAIEIGMLLSCLLFMKRMSDETGVRSWLYVEEVEEQKRKEQEVRKAKKAGKELSVEEAQLLAAAAEDEEAAMKEQARLREIPRELAVYEITGPLFFGAADRINQIETREETKCLVLRMRAVPAVDSTAMNSMVALYERCQKNGVTLILSHVNEQPMHVMEKAGFVDMIGRAHFCPNIEAALDHADEVLGK</sequence>
<evidence type="ECO:0000256" key="4">
    <source>
        <dbReference type="ARBA" id="ARBA00023136"/>
    </source>
</evidence>
<proteinExistence type="predicted"/>
<dbReference type="RefSeq" id="WP_107000526.1">
    <property type="nucleotide sequence ID" value="NZ_JAQDZI010000005.1"/>
</dbReference>
<dbReference type="PROSITE" id="PS50801">
    <property type="entry name" value="STAS"/>
    <property type="match status" value="1"/>
</dbReference>
<feature type="domain" description="STAS" evidence="7">
    <location>
        <begin position="480"/>
        <end position="579"/>
    </location>
</feature>
<evidence type="ECO:0000256" key="1">
    <source>
        <dbReference type="ARBA" id="ARBA00004141"/>
    </source>
</evidence>
<evidence type="ECO:0000313" key="9">
    <source>
        <dbReference type="Proteomes" id="UP000241048"/>
    </source>
</evidence>
<dbReference type="Pfam" id="PF01740">
    <property type="entry name" value="STAS"/>
    <property type="match status" value="1"/>
</dbReference>
<keyword evidence="5" id="KW-0175">Coiled coil</keyword>
<feature type="transmembrane region" description="Helical" evidence="6">
    <location>
        <begin position="95"/>
        <end position="115"/>
    </location>
</feature>
<evidence type="ECO:0000313" key="8">
    <source>
        <dbReference type="EMBL" id="PST37387.1"/>
    </source>
</evidence>
<reference evidence="8 9" key="1">
    <citation type="submission" date="2018-03" db="EMBL/GenBank/DDBJ databases">
        <title>Lachnoclostridium SNUG30386 gen.nov., sp.nov., isolated from human faeces.</title>
        <authorList>
            <person name="Seo B."/>
            <person name="Jeon K."/>
            <person name="Ko G."/>
        </authorList>
    </citation>
    <scope>NUCLEOTIDE SEQUENCE [LARGE SCALE GENOMIC DNA]</scope>
    <source>
        <strain evidence="8 9">SNUG30386</strain>
    </source>
</reference>
<dbReference type="Gene3D" id="3.30.750.24">
    <property type="entry name" value="STAS domain"/>
    <property type="match status" value="1"/>
</dbReference>
<dbReference type="GO" id="GO:0016020">
    <property type="term" value="C:membrane"/>
    <property type="evidence" value="ECO:0007669"/>
    <property type="project" value="UniProtKB-SubCell"/>
</dbReference>
<feature type="transmembrane region" description="Helical" evidence="6">
    <location>
        <begin position="329"/>
        <end position="359"/>
    </location>
</feature>
<feature type="transmembrane region" description="Helical" evidence="6">
    <location>
        <begin position="51"/>
        <end position="68"/>
    </location>
</feature>
<keyword evidence="3 6" id="KW-1133">Transmembrane helix</keyword>
<dbReference type="PANTHER" id="PTHR11814">
    <property type="entry name" value="SULFATE TRANSPORTER"/>
    <property type="match status" value="1"/>
</dbReference>
<feature type="transmembrane region" description="Helical" evidence="6">
    <location>
        <begin position="20"/>
        <end position="45"/>
    </location>
</feature>
<gene>
    <name evidence="8" type="ORF">C7U56_05580</name>
</gene>
<accession>A0A2T3FQ24</accession>
<feature type="transmembrane region" description="Helical" evidence="6">
    <location>
        <begin position="166"/>
        <end position="191"/>
    </location>
</feature>